<evidence type="ECO:0000313" key="7">
    <source>
        <dbReference type="Proteomes" id="UP001153076"/>
    </source>
</evidence>
<feature type="region of interest" description="Disordered" evidence="4">
    <location>
        <begin position="194"/>
        <end position="216"/>
    </location>
</feature>
<dbReference type="Proteomes" id="UP001153076">
    <property type="component" value="Unassembled WGS sequence"/>
</dbReference>
<evidence type="ECO:0000256" key="4">
    <source>
        <dbReference type="SAM" id="MobiDB-lite"/>
    </source>
</evidence>
<dbReference type="InterPro" id="IPR000504">
    <property type="entry name" value="RRM_dom"/>
</dbReference>
<keyword evidence="1" id="KW-0677">Repeat</keyword>
<proteinExistence type="predicted"/>
<protein>
    <recommendedName>
        <fullName evidence="5">RRM domain-containing protein</fullName>
    </recommendedName>
</protein>
<sequence length="265" mass="29553">MAGPVEDGGSPIRARFQALKDELKHLVLSISEGYGVQDGDPYVSMAAFDRAKEALSAMRELKGLLSKLSPLPNATSSAHFMASRGNERVGSSRYEHLHSIFIENLPSIISTEQLQAEFASFRNVVDSYISNRVARKSGMRYGFVRFQSKEEVEKAIHSPHWKQLWGNVMSVKWAKFQKRSSKSRMTSKCRFAKNKNHAKRGTAGHGLENTQANKEADGLNKVEQHRFEKANSEGDQEACSETSRMISMSIGTAKTHPTYIGKLTT</sequence>
<feature type="domain" description="RRM" evidence="5">
    <location>
        <begin position="98"/>
        <end position="176"/>
    </location>
</feature>
<evidence type="ECO:0000256" key="2">
    <source>
        <dbReference type="ARBA" id="ARBA00022884"/>
    </source>
</evidence>
<dbReference type="PANTHER" id="PTHR24012">
    <property type="entry name" value="RNA BINDING PROTEIN"/>
    <property type="match status" value="1"/>
</dbReference>
<dbReference type="EMBL" id="JAKOGI010000698">
    <property type="protein sequence ID" value="KAJ8431298.1"/>
    <property type="molecule type" value="Genomic_DNA"/>
</dbReference>
<dbReference type="AlphaFoldDB" id="A0A9Q1JUR1"/>
<evidence type="ECO:0000256" key="3">
    <source>
        <dbReference type="PROSITE-ProRule" id="PRU00176"/>
    </source>
</evidence>
<comment type="caution">
    <text evidence="6">The sequence shown here is derived from an EMBL/GenBank/DDBJ whole genome shotgun (WGS) entry which is preliminary data.</text>
</comment>
<keyword evidence="7" id="KW-1185">Reference proteome</keyword>
<evidence type="ECO:0000313" key="6">
    <source>
        <dbReference type="EMBL" id="KAJ8431298.1"/>
    </source>
</evidence>
<name>A0A9Q1JUR1_9CARY</name>
<organism evidence="6 7">
    <name type="scientific">Carnegiea gigantea</name>
    <dbReference type="NCBI Taxonomy" id="171969"/>
    <lineage>
        <taxon>Eukaryota</taxon>
        <taxon>Viridiplantae</taxon>
        <taxon>Streptophyta</taxon>
        <taxon>Embryophyta</taxon>
        <taxon>Tracheophyta</taxon>
        <taxon>Spermatophyta</taxon>
        <taxon>Magnoliopsida</taxon>
        <taxon>eudicotyledons</taxon>
        <taxon>Gunneridae</taxon>
        <taxon>Pentapetalae</taxon>
        <taxon>Caryophyllales</taxon>
        <taxon>Cactineae</taxon>
        <taxon>Cactaceae</taxon>
        <taxon>Cactoideae</taxon>
        <taxon>Echinocereeae</taxon>
        <taxon>Carnegiea</taxon>
    </lineage>
</organism>
<dbReference type="PROSITE" id="PS50102">
    <property type="entry name" value="RRM"/>
    <property type="match status" value="1"/>
</dbReference>
<dbReference type="InterPro" id="IPR012677">
    <property type="entry name" value="Nucleotide-bd_a/b_plait_sf"/>
</dbReference>
<keyword evidence="2 3" id="KW-0694">RNA-binding</keyword>
<dbReference type="GO" id="GO:0003723">
    <property type="term" value="F:RNA binding"/>
    <property type="evidence" value="ECO:0007669"/>
    <property type="project" value="UniProtKB-UniRule"/>
</dbReference>
<evidence type="ECO:0000256" key="1">
    <source>
        <dbReference type="ARBA" id="ARBA00022737"/>
    </source>
</evidence>
<dbReference type="OrthoDB" id="1749483at2759"/>
<reference evidence="6" key="1">
    <citation type="submission" date="2022-04" db="EMBL/GenBank/DDBJ databases">
        <title>Carnegiea gigantea Genome sequencing and assembly v2.</title>
        <authorList>
            <person name="Copetti D."/>
            <person name="Sanderson M.J."/>
            <person name="Burquez A."/>
            <person name="Wojciechowski M.F."/>
        </authorList>
    </citation>
    <scope>NUCLEOTIDE SEQUENCE</scope>
    <source>
        <strain evidence="6">SGP5-SGP5p</strain>
        <tissue evidence="6">Aerial part</tissue>
    </source>
</reference>
<evidence type="ECO:0000259" key="5">
    <source>
        <dbReference type="PROSITE" id="PS50102"/>
    </source>
</evidence>
<dbReference type="Pfam" id="PF00076">
    <property type="entry name" value="RRM_1"/>
    <property type="match status" value="1"/>
</dbReference>
<dbReference type="SUPFAM" id="SSF54928">
    <property type="entry name" value="RNA-binding domain, RBD"/>
    <property type="match status" value="1"/>
</dbReference>
<dbReference type="InterPro" id="IPR035979">
    <property type="entry name" value="RBD_domain_sf"/>
</dbReference>
<dbReference type="CDD" id="cd00590">
    <property type="entry name" value="RRM_SF"/>
    <property type="match status" value="1"/>
</dbReference>
<dbReference type="SMART" id="SM00360">
    <property type="entry name" value="RRM"/>
    <property type="match status" value="1"/>
</dbReference>
<gene>
    <name evidence="6" type="ORF">Cgig2_018370</name>
</gene>
<accession>A0A9Q1JUR1</accession>
<dbReference type="Gene3D" id="3.30.70.330">
    <property type="match status" value="1"/>
</dbReference>